<evidence type="ECO:0000313" key="3">
    <source>
        <dbReference type="Proteomes" id="UP000620156"/>
    </source>
</evidence>
<dbReference type="InterPro" id="IPR036278">
    <property type="entry name" value="Sialidase_sf"/>
</dbReference>
<protein>
    <recommendedName>
        <fullName evidence="4">Sialidase domain-containing protein</fullName>
    </recommendedName>
</protein>
<organism evidence="2 3">
    <name type="scientific">Streptomyces ruber</name>
    <dbReference type="NCBI Taxonomy" id="83378"/>
    <lineage>
        <taxon>Bacteria</taxon>
        <taxon>Bacillati</taxon>
        <taxon>Actinomycetota</taxon>
        <taxon>Actinomycetes</taxon>
        <taxon>Kitasatosporales</taxon>
        <taxon>Streptomycetaceae</taxon>
        <taxon>Streptomyces</taxon>
    </lineage>
</organism>
<reference evidence="2" key="2">
    <citation type="submission" date="2020-09" db="EMBL/GenBank/DDBJ databases">
        <authorList>
            <person name="Sun Q."/>
            <person name="Ohkuma M."/>
        </authorList>
    </citation>
    <scope>NUCLEOTIDE SEQUENCE</scope>
    <source>
        <strain evidence="2">JCM 3131</strain>
    </source>
</reference>
<evidence type="ECO:0008006" key="4">
    <source>
        <dbReference type="Google" id="ProtNLM"/>
    </source>
</evidence>
<dbReference type="SUPFAM" id="SSF50939">
    <property type="entry name" value="Sialidases"/>
    <property type="match status" value="1"/>
</dbReference>
<accession>A0A918EV27</accession>
<proteinExistence type="predicted"/>
<name>A0A918EV27_9ACTN</name>
<keyword evidence="3" id="KW-1185">Reference proteome</keyword>
<evidence type="ECO:0000256" key="1">
    <source>
        <dbReference type="SAM" id="MobiDB-lite"/>
    </source>
</evidence>
<dbReference type="CDD" id="cd15482">
    <property type="entry name" value="Sialidase_non-viral"/>
    <property type="match status" value="1"/>
</dbReference>
<evidence type="ECO:0000313" key="2">
    <source>
        <dbReference type="EMBL" id="GGQ69570.1"/>
    </source>
</evidence>
<dbReference type="AlphaFoldDB" id="A0A918EV27"/>
<feature type="region of interest" description="Disordered" evidence="1">
    <location>
        <begin position="1"/>
        <end position="21"/>
    </location>
</feature>
<dbReference type="RefSeq" id="WP_189218599.1">
    <property type="nucleotide sequence ID" value="NZ_BMQK01000010.1"/>
</dbReference>
<dbReference type="EMBL" id="BMQK01000010">
    <property type="protein sequence ID" value="GGQ69570.1"/>
    <property type="molecule type" value="Genomic_DNA"/>
</dbReference>
<sequence>MTTSPSGAPPRPLTLSLSPDSGATWPVRHDLVTGDGHCLTNNSREGLNRELSYPTLTRSPDGALHIAYTDHRRTIRHIRLAPEWLDRHLTEG</sequence>
<comment type="caution">
    <text evidence="2">The sequence shown here is derived from an EMBL/GenBank/DDBJ whole genome shotgun (WGS) entry which is preliminary data.</text>
</comment>
<gene>
    <name evidence="2" type="ORF">GCM10010145_44210</name>
</gene>
<dbReference type="Proteomes" id="UP000620156">
    <property type="component" value="Unassembled WGS sequence"/>
</dbReference>
<reference evidence="2" key="1">
    <citation type="journal article" date="2014" name="Int. J. Syst. Evol. Microbiol.">
        <title>Complete genome sequence of Corynebacterium casei LMG S-19264T (=DSM 44701T), isolated from a smear-ripened cheese.</title>
        <authorList>
            <consortium name="US DOE Joint Genome Institute (JGI-PGF)"/>
            <person name="Walter F."/>
            <person name="Albersmeier A."/>
            <person name="Kalinowski J."/>
            <person name="Ruckert C."/>
        </authorList>
    </citation>
    <scope>NUCLEOTIDE SEQUENCE</scope>
    <source>
        <strain evidence="2">JCM 3131</strain>
    </source>
</reference>